<organism evidence="2 3">
    <name type="scientific">Haemaphysalis longicornis</name>
    <name type="common">Bush tick</name>
    <dbReference type="NCBI Taxonomy" id="44386"/>
    <lineage>
        <taxon>Eukaryota</taxon>
        <taxon>Metazoa</taxon>
        <taxon>Ecdysozoa</taxon>
        <taxon>Arthropoda</taxon>
        <taxon>Chelicerata</taxon>
        <taxon>Arachnida</taxon>
        <taxon>Acari</taxon>
        <taxon>Parasitiformes</taxon>
        <taxon>Ixodida</taxon>
        <taxon>Ixodoidea</taxon>
        <taxon>Ixodidae</taxon>
        <taxon>Haemaphysalinae</taxon>
        <taxon>Haemaphysalis</taxon>
    </lineage>
</organism>
<proteinExistence type="predicted"/>
<dbReference type="VEuPathDB" id="VectorBase:HLOH_060717"/>
<name>A0A9J6FD53_HAELO</name>
<feature type="region of interest" description="Disordered" evidence="1">
    <location>
        <begin position="1"/>
        <end position="101"/>
    </location>
</feature>
<evidence type="ECO:0000313" key="2">
    <source>
        <dbReference type="EMBL" id="KAH9360044.1"/>
    </source>
</evidence>
<dbReference type="Proteomes" id="UP000821853">
    <property type="component" value="Chromosome 1"/>
</dbReference>
<sequence length="267" mass="28216">MSGSLLCYGTGPSYGKAVGSLRATSRPRSATKKRTTSGRNGEASADRAFSQPRKRHAPSSRAVWEAKTARRSGRKRAASAAPQGGGAASRPKRATEVSAELAEEQPDGVLYDESYYRLARSLVTCAARLEALEDFFGIGGKVAGPCSWNLPLPCSARAEAATFLESLGLIPDSGGNGCTVQATSAEQAEEAAIALALSGTPEATTILSDSRNGHRQLWPRERRDAGGEPAAEDQVNHRPIYDGSRPTSESSQGERPTANEEADVRRA</sequence>
<comment type="caution">
    <text evidence="2">The sequence shown here is derived from an EMBL/GenBank/DDBJ whole genome shotgun (WGS) entry which is preliminary data.</text>
</comment>
<keyword evidence="3" id="KW-1185">Reference proteome</keyword>
<evidence type="ECO:0000256" key="1">
    <source>
        <dbReference type="SAM" id="MobiDB-lite"/>
    </source>
</evidence>
<accession>A0A9J6FD53</accession>
<gene>
    <name evidence="2" type="ORF">HPB48_001618</name>
</gene>
<feature type="compositionally biased region" description="Polar residues" evidence="1">
    <location>
        <begin position="245"/>
        <end position="254"/>
    </location>
</feature>
<protein>
    <submittedName>
        <fullName evidence="2">Uncharacterized protein</fullName>
    </submittedName>
</protein>
<reference evidence="2 3" key="1">
    <citation type="journal article" date="2020" name="Cell">
        <title>Large-Scale Comparative Analyses of Tick Genomes Elucidate Their Genetic Diversity and Vector Capacities.</title>
        <authorList>
            <consortium name="Tick Genome and Microbiome Consortium (TIGMIC)"/>
            <person name="Jia N."/>
            <person name="Wang J."/>
            <person name="Shi W."/>
            <person name="Du L."/>
            <person name="Sun Y."/>
            <person name="Zhan W."/>
            <person name="Jiang J.F."/>
            <person name="Wang Q."/>
            <person name="Zhang B."/>
            <person name="Ji P."/>
            <person name="Bell-Sakyi L."/>
            <person name="Cui X.M."/>
            <person name="Yuan T.T."/>
            <person name="Jiang B.G."/>
            <person name="Yang W.F."/>
            <person name="Lam T.T."/>
            <person name="Chang Q.C."/>
            <person name="Ding S.J."/>
            <person name="Wang X.J."/>
            <person name="Zhu J.G."/>
            <person name="Ruan X.D."/>
            <person name="Zhao L."/>
            <person name="Wei J.T."/>
            <person name="Ye R.Z."/>
            <person name="Que T.C."/>
            <person name="Du C.H."/>
            <person name="Zhou Y.H."/>
            <person name="Cheng J.X."/>
            <person name="Dai P.F."/>
            <person name="Guo W.B."/>
            <person name="Han X.H."/>
            <person name="Huang E.J."/>
            <person name="Li L.F."/>
            <person name="Wei W."/>
            <person name="Gao Y.C."/>
            <person name="Liu J.Z."/>
            <person name="Shao H.Z."/>
            <person name="Wang X."/>
            <person name="Wang C.C."/>
            <person name="Yang T.C."/>
            <person name="Huo Q.B."/>
            <person name="Li W."/>
            <person name="Chen H.Y."/>
            <person name="Chen S.E."/>
            <person name="Zhou L.G."/>
            <person name="Ni X.B."/>
            <person name="Tian J.H."/>
            <person name="Sheng Y."/>
            <person name="Liu T."/>
            <person name="Pan Y.S."/>
            <person name="Xia L.Y."/>
            <person name="Li J."/>
            <person name="Zhao F."/>
            <person name="Cao W.C."/>
        </authorList>
    </citation>
    <scope>NUCLEOTIDE SEQUENCE [LARGE SCALE GENOMIC DNA]</scope>
    <source>
        <tissue evidence="2">Larvae</tissue>
    </source>
</reference>
<feature type="region of interest" description="Disordered" evidence="1">
    <location>
        <begin position="204"/>
        <end position="267"/>
    </location>
</feature>
<evidence type="ECO:0000313" key="3">
    <source>
        <dbReference type="Proteomes" id="UP000821853"/>
    </source>
</evidence>
<dbReference type="AlphaFoldDB" id="A0A9J6FD53"/>
<dbReference type="EMBL" id="JABSTR010000001">
    <property type="protein sequence ID" value="KAH9360044.1"/>
    <property type="molecule type" value="Genomic_DNA"/>
</dbReference>